<gene>
    <name evidence="1" type="ORF">K1T71_009760</name>
</gene>
<organism evidence="1 2">
    <name type="scientific">Dendrolimus kikuchii</name>
    <dbReference type="NCBI Taxonomy" id="765133"/>
    <lineage>
        <taxon>Eukaryota</taxon>
        <taxon>Metazoa</taxon>
        <taxon>Ecdysozoa</taxon>
        <taxon>Arthropoda</taxon>
        <taxon>Hexapoda</taxon>
        <taxon>Insecta</taxon>
        <taxon>Pterygota</taxon>
        <taxon>Neoptera</taxon>
        <taxon>Endopterygota</taxon>
        <taxon>Lepidoptera</taxon>
        <taxon>Glossata</taxon>
        <taxon>Ditrysia</taxon>
        <taxon>Bombycoidea</taxon>
        <taxon>Lasiocampidae</taxon>
        <taxon>Dendrolimus</taxon>
    </lineage>
</organism>
<protein>
    <submittedName>
        <fullName evidence="1">Uncharacterized protein</fullName>
    </submittedName>
</protein>
<sequence length="335" mass="38009">MQKAESSWRKEGDWKSRYTKLYSSRRISLPQEDTRRISFMSNDATPYTSLLMRMRASRQASSLCGYIIPSLQGISPTSSDENKFFETYFMRSTSLQSDNLGGNETLLLDMIRARSKEIQESQDQTLELPHEDMCDDQSSETCVHGLSMRMTERSISRSRSRVSRMSTRRDMDIPSILAFTTTTAPAPIPLEIPAFQKITNAPKEVIPRWSIRRAVCPVCSQKWKDRSSINNIKYSGLKRNSSSELPSIKASARLRTSITSSYVPRPALPMVDEKVGSLRNTSAAWQLTRARRFRLPKPQLPPPEATAPPSATAPFARKDLDLRVSRFLADASRKF</sequence>
<dbReference type="EMBL" id="CM034403">
    <property type="protein sequence ID" value="KAJ0174652.1"/>
    <property type="molecule type" value="Genomic_DNA"/>
</dbReference>
<evidence type="ECO:0000313" key="1">
    <source>
        <dbReference type="EMBL" id="KAJ0174652.1"/>
    </source>
</evidence>
<accession>A0ACC1CTN9</accession>
<reference evidence="1 2" key="1">
    <citation type="journal article" date="2021" name="Front. Genet.">
        <title>Chromosome-Level Genome Assembly Reveals Significant Gene Expansion in the Toll and IMD Signaling Pathways of Dendrolimus kikuchii.</title>
        <authorList>
            <person name="Zhou J."/>
            <person name="Wu P."/>
            <person name="Xiong Z."/>
            <person name="Liu N."/>
            <person name="Zhao N."/>
            <person name="Ji M."/>
            <person name="Qiu Y."/>
            <person name="Yang B."/>
        </authorList>
    </citation>
    <scope>NUCLEOTIDE SEQUENCE [LARGE SCALE GENOMIC DNA]</scope>
    <source>
        <strain evidence="1">Ann1</strain>
    </source>
</reference>
<name>A0ACC1CTN9_9NEOP</name>
<keyword evidence="2" id="KW-1185">Reference proteome</keyword>
<evidence type="ECO:0000313" key="2">
    <source>
        <dbReference type="Proteomes" id="UP000824533"/>
    </source>
</evidence>
<dbReference type="Proteomes" id="UP000824533">
    <property type="component" value="Linkage Group LG17"/>
</dbReference>
<proteinExistence type="predicted"/>
<comment type="caution">
    <text evidence="1">The sequence shown here is derived from an EMBL/GenBank/DDBJ whole genome shotgun (WGS) entry which is preliminary data.</text>
</comment>